<dbReference type="PANTHER" id="PTHR48109">
    <property type="entry name" value="DIHYDROOROTATE DEHYDROGENASE (QUINONE), MITOCHONDRIAL-RELATED"/>
    <property type="match status" value="1"/>
</dbReference>
<dbReference type="Pfam" id="PF01180">
    <property type="entry name" value="DHO_dh"/>
    <property type="match status" value="1"/>
</dbReference>
<gene>
    <name evidence="8" type="primary">pyrDB_1</name>
    <name evidence="8" type="ORF">Poly59_15520</name>
</gene>
<evidence type="ECO:0000256" key="1">
    <source>
        <dbReference type="ARBA" id="ARBA00001917"/>
    </source>
</evidence>
<name>A0A5C6F2B2_9BACT</name>
<keyword evidence="9" id="KW-1185">Reference proteome</keyword>
<dbReference type="GO" id="GO:0005737">
    <property type="term" value="C:cytoplasm"/>
    <property type="evidence" value="ECO:0007669"/>
    <property type="project" value="InterPro"/>
</dbReference>
<dbReference type="InterPro" id="IPR013785">
    <property type="entry name" value="Aldolase_TIM"/>
</dbReference>
<dbReference type="AlphaFoldDB" id="A0A5C6F2B2"/>
<dbReference type="Proteomes" id="UP000317977">
    <property type="component" value="Unassembled WGS sequence"/>
</dbReference>
<evidence type="ECO:0000256" key="5">
    <source>
        <dbReference type="ARBA" id="ARBA00022975"/>
    </source>
</evidence>
<evidence type="ECO:0000256" key="4">
    <source>
        <dbReference type="ARBA" id="ARBA00022643"/>
    </source>
</evidence>
<dbReference type="EMBL" id="SJPX01000002">
    <property type="protein sequence ID" value="TWU55255.1"/>
    <property type="molecule type" value="Genomic_DNA"/>
</dbReference>
<dbReference type="SUPFAM" id="SSF51395">
    <property type="entry name" value="FMN-linked oxidoreductases"/>
    <property type="match status" value="1"/>
</dbReference>
<keyword evidence="6 8" id="KW-0560">Oxidoreductase</keyword>
<keyword evidence="3" id="KW-0285">Flavoprotein</keyword>
<organism evidence="8 9">
    <name type="scientific">Rubripirellula reticaptiva</name>
    <dbReference type="NCBI Taxonomy" id="2528013"/>
    <lineage>
        <taxon>Bacteria</taxon>
        <taxon>Pseudomonadati</taxon>
        <taxon>Planctomycetota</taxon>
        <taxon>Planctomycetia</taxon>
        <taxon>Pirellulales</taxon>
        <taxon>Pirellulaceae</taxon>
        <taxon>Rubripirellula</taxon>
    </lineage>
</organism>
<feature type="domain" description="Dihydroorotate dehydrogenase catalytic" evidence="7">
    <location>
        <begin position="98"/>
        <end position="291"/>
    </location>
</feature>
<evidence type="ECO:0000256" key="3">
    <source>
        <dbReference type="ARBA" id="ARBA00022630"/>
    </source>
</evidence>
<dbReference type="GO" id="GO:0044205">
    <property type="term" value="P:'de novo' UMP biosynthetic process"/>
    <property type="evidence" value="ECO:0007669"/>
    <property type="project" value="UniProtKB-UniPathway"/>
</dbReference>
<dbReference type="EC" id="1.3.1.14" evidence="8"/>
<accession>A0A5C6F2B2</accession>
<keyword evidence="5" id="KW-0665">Pyrimidine biosynthesis</keyword>
<dbReference type="GO" id="GO:0004589">
    <property type="term" value="F:dihydroorotate dehydrogenase (NAD+) activity"/>
    <property type="evidence" value="ECO:0007669"/>
    <property type="project" value="UniProtKB-EC"/>
</dbReference>
<comment type="caution">
    <text evidence="8">The sequence shown here is derived from an EMBL/GenBank/DDBJ whole genome shotgun (WGS) entry which is preliminary data.</text>
</comment>
<proteinExistence type="predicted"/>
<evidence type="ECO:0000256" key="6">
    <source>
        <dbReference type="ARBA" id="ARBA00023002"/>
    </source>
</evidence>
<dbReference type="PANTHER" id="PTHR48109:SF3">
    <property type="entry name" value="SLL0744 PROTEIN"/>
    <property type="match status" value="1"/>
</dbReference>
<comment type="pathway">
    <text evidence="2">Pyrimidine metabolism; UMP biosynthesis via de novo pathway.</text>
</comment>
<evidence type="ECO:0000256" key="2">
    <source>
        <dbReference type="ARBA" id="ARBA00004725"/>
    </source>
</evidence>
<dbReference type="InterPro" id="IPR005720">
    <property type="entry name" value="Dihydroorotate_DH_cat"/>
</dbReference>
<evidence type="ECO:0000313" key="9">
    <source>
        <dbReference type="Proteomes" id="UP000317977"/>
    </source>
</evidence>
<keyword evidence="4" id="KW-0288">FMN</keyword>
<dbReference type="InterPro" id="IPR050074">
    <property type="entry name" value="DHO_dehydrogenase"/>
</dbReference>
<protein>
    <submittedName>
        <fullName evidence="8">Dihydroorotate dehydrogenase B (NAD(+)), catalytic subunit</fullName>
        <ecNumber evidence="8">1.3.1.14</ecNumber>
    </submittedName>
</protein>
<dbReference type="RefSeq" id="WP_146533477.1">
    <property type="nucleotide sequence ID" value="NZ_SJPX01000002.1"/>
</dbReference>
<sequence>MTIDLTTRYGSLTLASPIIVGACPLTSQDQTRVAIESAGAGAIVLPSLFEEQIVHWNQTRGIELSERELQLSQRSERMQDYSTCKDADTYLAIVNRASAQLNIPVIASLNGESDGNWLDFAGEVEEAGAAAIELAVHHSDGLIDAGPREIEESLVRLVVSINNAISIPLFLKLEREYTSVAHLARHLVSGCQGLVLYGRKPNVEICLDSLTVRHSWGLTEPGSIVGSLGSIMRVHASCPAMSLAACGGIGTVEDVIRALLAGADAVMVTSELYRNGPDVIRSLVDGLVEYMDHNGIQSIHELQTKRPLEFSSEDERVAYTKALSSRVAFPGSGDLDLHGDRFGHLDTGTSSE</sequence>
<evidence type="ECO:0000259" key="7">
    <source>
        <dbReference type="Pfam" id="PF01180"/>
    </source>
</evidence>
<dbReference type="OrthoDB" id="9794954at2"/>
<dbReference type="UniPathway" id="UPA00070"/>
<evidence type="ECO:0000313" key="8">
    <source>
        <dbReference type="EMBL" id="TWU55255.1"/>
    </source>
</evidence>
<dbReference type="InterPro" id="IPR012135">
    <property type="entry name" value="Dihydroorotate_DH_1_2"/>
</dbReference>
<reference evidence="8 9" key="1">
    <citation type="submission" date="2019-02" db="EMBL/GenBank/DDBJ databases">
        <title>Deep-cultivation of Planctomycetes and their phenomic and genomic characterization uncovers novel biology.</title>
        <authorList>
            <person name="Wiegand S."/>
            <person name="Jogler M."/>
            <person name="Boedeker C."/>
            <person name="Pinto D."/>
            <person name="Vollmers J."/>
            <person name="Rivas-Marin E."/>
            <person name="Kohn T."/>
            <person name="Peeters S.H."/>
            <person name="Heuer A."/>
            <person name="Rast P."/>
            <person name="Oberbeckmann S."/>
            <person name="Bunk B."/>
            <person name="Jeske O."/>
            <person name="Meyerdierks A."/>
            <person name="Storesund J.E."/>
            <person name="Kallscheuer N."/>
            <person name="Luecker S."/>
            <person name="Lage O.M."/>
            <person name="Pohl T."/>
            <person name="Merkel B.J."/>
            <person name="Hornburger P."/>
            <person name="Mueller R.-W."/>
            <person name="Bruemmer F."/>
            <person name="Labrenz M."/>
            <person name="Spormann A.M."/>
            <person name="Op Den Camp H."/>
            <person name="Overmann J."/>
            <person name="Amann R."/>
            <person name="Jetten M.S.M."/>
            <person name="Mascher T."/>
            <person name="Medema M.H."/>
            <person name="Devos D.P."/>
            <person name="Kaster A.-K."/>
            <person name="Ovreas L."/>
            <person name="Rohde M."/>
            <person name="Galperin M.Y."/>
            <person name="Jogler C."/>
        </authorList>
    </citation>
    <scope>NUCLEOTIDE SEQUENCE [LARGE SCALE GENOMIC DNA]</scope>
    <source>
        <strain evidence="8 9">Poly59</strain>
    </source>
</reference>
<dbReference type="GO" id="GO:0006207">
    <property type="term" value="P:'de novo' pyrimidine nucleobase biosynthetic process"/>
    <property type="evidence" value="ECO:0007669"/>
    <property type="project" value="TreeGrafter"/>
</dbReference>
<dbReference type="PIRSF" id="PIRSF000164">
    <property type="entry name" value="DHO_oxidase"/>
    <property type="match status" value="1"/>
</dbReference>
<comment type="cofactor">
    <cofactor evidence="1">
        <name>FMN</name>
        <dbReference type="ChEBI" id="CHEBI:58210"/>
    </cofactor>
</comment>
<dbReference type="Gene3D" id="3.20.20.70">
    <property type="entry name" value="Aldolase class I"/>
    <property type="match status" value="1"/>
</dbReference>